<gene>
    <name evidence="1" type="ORF">KC19_2G055300</name>
</gene>
<evidence type="ECO:0000313" key="1">
    <source>
        <dbReference type="EMBL" id="KAG0585998.1"/>
    </source>
</evidence>
<proteinExistence type="predicted"/>
<accession>A0A8T0ITK9</accession>
<dbReference type="Proteomes" id="UP000822688">
    <property type="component" value="Chromosome 2"/>
</dbReference>
<protein>
    <submittedName>
        <fullName evidence="1">Uncharacterized protein</fullName>
    </submittedName>
</protein>
<keyword evidence="2" id="KW-1185">Reference proteome</keyword>
<dbReference type="AlphaFoldDB" id="A0A8T0ITK9"/>
<evidence type="ECO:0000313" key="2">
    <source>
        <dbReference type="Proteomes" id="UP000822688"/>
    </source>
</evidence>
<organism evidence="1 2">
    <name type="scientific">Ceratodon purpureus</name>
    <name type="common">Fire moss</name>
    <name type="synonym">Dicranum purpureum</name>
    <dbReference type="NCBI Taxonomy" id="3225"/>
    <lineage>
        <taxon>Eukaryota</taxon>
        <taxon>Viridiplantae</taxon>
        <taxon>Streptophyta</taxon>
        <taxon>Embryophyta</taxon>
        <taxon>Bryophyta</taxon>
        <taxon>Bryophytina</taxon>
        <taxon>Bryopsida</taxon>
        <taxon>Dicranidae</taxon>
        <taxon>Pseudoditrichales</taxon>
        <taxon>Ditrichaceae</taxon>
        <taxon>Ceratodon</taxon>
    </lineage>
</organism>
<dbReference type="EMBL" id="CM026422">
    <property type="protein sequence ID" value="KAG0585998.1"/>
    <property type="molecule type" value="Genomic_DNA"/>
</dbReference>
<sequence length="122" mass="14083">MLDTRDRVSMYIRELSGHLTILYFMDFTVQKEWTTRLFGSPFSCSLPSSRWERVYVIAQSSILKVCIFCVLSSFDSLGRAGCLNACSQHATVSFFLLHFLQLHIWLLAPKVCYDCRVSQIMV</sequence>
<name>A0A8T0ITK9_CERPU</name>
<reference evidence="1" key="1">
    <citation type="submission" date="2020-06" db="EMBL/GenBank/DDBJ databases">
        <title>WGS assembly of Ceratodon purpureus strain R40.</title>
        <authorList>
            <person name="Carey S.B."/>
            <person name="Jenkins J."/>
            <person name="Shu S."/>
            <person name="Lovell J.T."/>
            <person name="Sreedasyam A."/>
            <person name="Maumus F."/>
            <person name="Tiley G.P."/>
            <person name="Fernandez-Pozo N."/>
            <person name="Barry K."/>
            <person name="Chen C."/>
            <person name="Wang M."/>
            <person name="Lipzen A."/>
            <person name="Daum C."/>
            <person name="Saski C.A."/>
            <person name="Payton A.C."/>
            <person name="Mcbreen J.C."/>
            <person name="Conrad R.E."/>
            <person name="Kollar L.M."/>
            <person name="Olsson S."/>
            <person name="Huttunen S."/>
            <person name="Landis J.B."/>
            <person name="Wickett N.J."/>
            <person name="Johnson M.G."/>
            <person name="Rensing S.A."/>
            <person name="Grimwood J."/>
            <person name="Schmutz J."/>
            <person name="Mcdaniel S.F."/>
        </authorList>
    </citation>
    <scope>NUCLEOTIDE SEQUENCE</scope>
    <source>
        <strain evidence="1">R40</strain>
    </source>
</reference>
<comment type="caution">
    <text evidence="1">The sequence shown here is derived from an EMBL/GenBank/DDBJ whole genome shotgun (WGS) entry which is preliminary data.</text>
</comment>